<dbReference type="InterPro" id="IPR008974">
    <property type="entry name" value="TRAF-like"/>
</dbReference>
<dbReference type="InterPro" id="IPR000210">
    <property type="entry name" value="BTB/POZ_dom"/>
</dbReference>
<organism evidence="4">
    <name type="scientific">Pseudo-nitzschia australis</name>
    <dbReference type="NCBI Taxonomy" id="44445"/>
    <lineage>
        <taxon>Eukaryota</taxon>
        <taxon>Sar</taxon>
        <taxon>Stramenopiles</taxon>
        <taxon>Ochrophyta</taxon>
        <taxon>Bacillariophyta</taxon>
        <taxon>Bacillariophyceae</taxon>
        <taxon>Bacillariophycidae</taxon>
        <taxon>Bacillariales</taxon>
        <taxon>Bacillariaceae</taxon>
        <taxon>Pseudo-nitzschia</taxon>
    </lineage>
</organism>
<dbReference type="Pfam" id="PF00651">
    <property type="entry name" value="BTB"/>
    <property type="match status" value="1"/>
</dbReference>
<proteinExistence type="predicted"/>
<dbReference type="InterPro" id="IPR011333">
    <property type="entry name" value="SKP1/BTB/POZ_sf"/>
</dbReference>
<dbReference type="SMART" id="SM00225">
    <property type="entry name" value="BTB"/>
    <property type="match status" value="1"/>
</dbReference>
<dbReference type="AlphaFoldDB" id="A0A7S4ALR2"/>
<feature type="domain" description="MATH" evidence="3">
    <location>
        <begin position="129"/>
        <end position="256"/>
    </location>
</feature>
<sequence length="571" mass="65189">MKFSIFRRNRRLTAVGNAGNQNEHEAMIDSSGSSDSDASTSSRKGASRKKKRRQNRQRQHRLSHPHVQQQQRQRHLHRQNHPYEVLPADNEDMIEGFLGSINNEKDQQHFNEYSVAEIGRPPKRLLRKKERMTFKIHDFAQSSEKRGEYRITPMLRAHGYNWKLQVYPRGDNRSKETSEHISCFLHYFPCPNDKKAPVAKVEYRCGIHKTETQICKFVVQKGNTSTSWGLENFLARNRVLHNYLDEDGALTIHIDVRIAVDPKIVWYPSPMRREPTLMQLYHSSGETADVSFRLTGSSNISGGGGDDDDALPSTPVACYVAHKMILALRAKILYELHCEESSPLEEDSENDLKVVDLPGIDRDIFEAMLEHIYTVKQPIIEDEATAQKLLLAADRFCLTDLKLYVESVLVDRFVTAENAASLLLLADSHSCALLKEASMDLYVSDPASVSHSSGWAMVEESEKIISELLAHVHTSCRNCFYEDSRKNKETTYNNDNNDNNNNNSDNNNNNNDDDQGDDTSKSEKDSDDEINRLDIFSLREQLCEQGIDVDGSRETLVARLTNSREKSEERE</sequence>
<feature type="compositionally biased region" description="Basic residues" evidence="1">
    <location>
        <begin position="45"/>
        <end position="64"/>
    </location>
</feature>
<dbReference type="PANTHER" id="PTHR26379:SF187">
    <property type="entry name" value="OS07G0655300 PROTEIN"/>
    <property type="match status" value="1"/>
</dbReference>
<dbReference type="PANTHER" id="PTHR26379">
    <property type="entry name" value="BTB/POZ AND MATH DOMAIN-CONTAINING PROTEIN 1"/>
    <property type="match status" value="1"/>
</dbReference>
<evidence type="ECO:0000256" key="1">
    <source>
        <dbReference type="SAM" id="MobiDB-lite"/>
    </source>
</evidence>
<dbReference type="PROSITE" id="PS50097">
    <property type="entry name" value="BTB"/>
    <property type="match status" value="1"/>
</dbReference>
<protein>
    <recommendedName>
        <fullName evidence="5">BTB domain-containing protein</fullName>
    </recommendedName>
</protein>
<dbReference type="Pfam" id="PF22486">
    <property type="entry name" value="MATH_2"/>
    <property type="match status" value="1"/>
</dbReference>
<feature type="compositionally biased region" description="Basic and acidic residues" evidence="1">
    <location>
        <begin position="562"/>
        <end position="571"/>
    </location>
</feature>
<dbReference type="Gene3D" id="2.60.210.10">
    <property type="entry name" value="Apoptosis, Tumor Necrosis Factor Receptor Associated Protein 2, Chain A"/>
    <property type="match status" value="1"/>
</dbReference>
<evidence type="ECO:0008006" key="5">
    <source>
        <dbReference type="Google" id="ProtNLM"/>
    </source>
</evidence>
<accession>A0A7S4ALR2</accession>
<feature type="compositionally biased region" description="Low complexity" evidence="1">
    <location>
        <begin position="493"/>
        <end position="510"/>
    </location>
</feature>
<reference evidence="4" key="1">
    <citation type="submission" date="2021-01" db="EMBL/GenBank/DDBJ databases">
        <authorList>
            <person name="Corre E."/>
            <person name="Pelletier E."/>
            <person name="Niang G."/>
            <person name="Scheremetjew M."/>
            <person name="Finn R."/>
            <person name="Kale V."/>
            <person name="Holt S."/>
            <person name="Cochrane G."/>
            <person name="Meng A."/>
            <person name="Brown T."/>
            <person name="Cohen L."/>
        </authorList>
    </citation>
    <scope>NUCLEOTIDE SEQUENCE</scope>
    <source>
        <strain evidence="4">10249 10 AB</strain>
    </source>
</reference>
<dbReference type="CDD" id="cd00121">
    <property type="entry name" value="MATH"/>
    <property type="match status" value="1"/>
</dbReference>
<dbReference type="InterPro" id="IPR002083">
    <property type="entry name" value="MATH/TRAF_dom"/>
</dbReference>
<dbReference type="SUPFAM" id="SSF54695">
    <property type="entry name" value="POZ domain"/>
    <property type="match status" value="1"/>
</dbReference>
<dbReference type="GO" id="GO:0016567">
    <property type="term" value="P:protein ubiquitination"/>
    <property type="evidence" value="ECO:0007669"/>
    <property type="project" value="InterPro"/>
</dbReference>
<dbReference type="EMBL" id="HBIX01017321">
    <property type="protein sequence ID" value="CAE0719751.1"/>
    <property type="molecule type" value="Transcribed_RNA"/>
</dbReference>
<dbReference type="PROSITE" id="PS50144">
    <property type="entry name" value="MATH"/>
    <property type="match status" value="1"/>
</dbReference>
<feature type="region of interest" description="Disordered" evidence="1">
    <location>
        <begin position="16"/>
        <end position="78"/>
    </location>
</feature>
<feature type="region of interest" description="Disordered" evidence="1">
    <location>
        <begin position="547"/>
        <end position="571"/>
    </location>
</feature>
<feature type="compositionally biased region" description="Basic and acidic residues" evidence="1">
    <location>
        <begin position="518"/>
        <end position="530"/>
    </location>
</feature>
<evidence type="ECO:0000259" key="3">
    <source>
        <dbReference type="PROSITE" id="PS50144"/>
    </source>
</evidence>
<dbReference type="Gene3D" id="1.25.40.420">
    <property type="match status" value="1"/>
</dbReference>
<evidence type="ECO:0000313" key="4">
    <source>
        <dbReference type="EMBL" id="CAE0719751.1"/>
    </source>
</evidence>
<gene>
    <name evidence="4" type="ORF">PAUS00366_LOCUS12505</name>
</gene>
<feature type="domain" description="BTB" evidence="2">
    <location>
        <begin position="307"/>
        <end position="381"/>
    </location>
</feature>
<evidence type="ECO:0000259" key="2">
    <source>
        <dbReference type="PROSITE" id="PS50097"/>
    </source>
</evidence>
<name>A0A7S4ALR2_9STRA</name>
<feature type="compositionally biased region" description="Low complexity" evidence="1">
    <location>
        <begin position="29"/>
        <end position="44"/>
    </location>
</feature>
<dbReference type="InterPro" id="IPR045005">
    <property type="entry name" value="BPM1-6"/>
</dbReference>
<dbReference type="SUPFAM" id="SSF49599">
    <property type="entry name" value="TRAF domain-like"/>
    <property type="match status" value="1"/>
</dbReference>
<feature type="region of interest" description="Disordered" evidence="1">
    <location>
        <begin position="490"/>
        <end position="530"/>
    </location>
</feature>
<dbReference type="Gene3D" id="3.30.710.10">
    <property type="entry name" value="Potassium Channel Kv1.1, Chain A"/>
    <property type="match status" value="1"/>
</dbReference>